<proteinExistence type="predicted"/>
<keyword evidence="1" id="KW-1133">Transmembrane helix</keyword>
<dbReference type="PANTHER" id="PTHR30487">
    <property type="entry name" value="TYPE 4 PREPILIN-LIKE PROTEINS LEADER PEPTIDE-PROCESSING ENZYME"/>
    <property type="match status" value="1"/>
</dbReference>
<dbReference type="InterPro" id="IPR010627">
    <property type="entry name" value="Prepilin_pept_A24_N"/>
</dbReference>
<feature type="transmembrane region" description="Helical" evidence="1">
    <location>
        <begin position="97"/>
        <end position="114"/>
    </location>
</feature>
<evidence type="ECO:0000313" key="4">
    <source>
        <dbReference type="Proteomes" id="UP000051160"/>
    </source>
</evidence>
<comment type="caution">
    <text evidence="3">The sequence shown here is derived from an EMBL/GenBank/DDBJ whole genome shotgun (WGS) entry which is preliminary data.</text>
</comment>
<reference evidence="3 4" key="1">
    <citation type="journal article" date="2015" name="Genome Announc.">
        <title>Expanding the biotechnology potential of lactobacilli through comparative genomics of 213 strains and associated genera.</title>
        <authorList>
            <person name="Sun Z."/>
            <person name="Harris H.M."/>
            <person name="McCann A."/>
            <person name="Guo C."/>
            <person name="Argimon S."/>
            <person name="Zhang W."/>
            <person name="Yang X."/>
            <person name="Jeffery I.B."/>
            <person name="Cooney J.C."/>
            <person name="Kagawa T.F."/>
            <person name="Liu W."/>
            <person name="Song Y."/>
            <person name="Salvetti E."/>
            <person name="Wrobel A."/>
            <person name="Rasinkangas P."/>
            <person name="Parkhill J."/>
            <person name="Rea M.C."/>
            <person name="O'Sullivan O."/>
            <person name="Ritari J."/>
            <person name="Douillard F.P."/>
            <person name="Paul Ross R."/>
            <person name="Yang R."/>
            <person name="Briner A.E."/>
            <person name="Felis G.E."/>
            <person name="de Vos W.M."/>
            <person name="Barrangou R."/>
            <person name="Klaenhammer T.R."/>
            <person name="Caufield P.W."/>
            <person name="Cui Y."/>
            <person name="Zhang H."/>
            <person name="O'Toole P.W."/>
        </authorList>
    </citation>
    <scope>NUCLEOTIDE SEQUENCE [LARGE SCALE GENOMIC DNA]</scope>
    <source>
        <strain evidence="3 4">DSM 19909</strain>
    </source>
</reference>
<dbReference type="Proteomes" id="UP000051160">
    <property type="component" value="Unassembled WGS sequence"/>
</dbReference>
<keyword evidence="1" id="KW-0812">Transmembrane</keyword>
<evidence type="ECO:0000256" key="1">
    <source>
        <dbReference type="SAM" id="Phobius"/>
    </source>
</evidence>
<gene>
    <name evidence="3" type="ORF">FD04_GL001959</name>
</gene>
<dbReference type="GO" id="GO:0006465">
    <property type="term" value="P:signal peptide processing"/>
    <property type="evidence" value="ECO:0007669"/>
    <property type="project" value="TreeGrafter"/>
</dbReference>
<dbReference type="GO" id="GO:0004190">
    <property type="term" value="F:aspartic-type endopeptidase activity"/>
    <property type="evidence" value="ECO:0007669"/>
    <property type="project" value="TreeGrafter"/>
</dbReference>
<sequence>MQLLIIYCVIFGTTVGSFLTAVVSRQITGGSILRPARSHCDQCSRQLAWFELIPIISFIVLRGRCRTCLHSIPYHVLLAEVFAGCLMLNFKPDFHHICFIVIGFLLLYLSLWDWQIQQVASWTLRLLGIVCCLTAISSSHQVSFWVFLIIWLANQFVTKQNRFIGLADIDVFCCLGMVLGLLNVTWVLLIASCLAIIVQLAMDRHQLAFLPFLSVGFLVVILTM</sequence>
<dbReference type="GO" id="GO:0005886">
    <property type="term" value="C:plasma membrane"/>
    <property type="evidence" value="ECO:0007669"/>
    <property type="project" value="TreeGrafter"/>
</dbReference>
<dbReference type="STRING" id="1423776.FD04_GL001959"/>
<dbReference type="OrthoDB" id="9789291at2"/>
<protein>
    <recommendedName>
        <fullName evidence="2">Prepilin peptidase A24 N-terminal domain-containing protein</fullName>
    </recommendedName>
</protein>
<feature type="transmembrane region" description="Helical" evidence="1">
    <location>
        <begin position="174"/>
        <end position="201"/>
    </location>
</feature>
<feature type="transmembrane region" description="Helical" evidence="1">
    <location>
        <begin position="126"/>
        <end position="153"/>
    </location>
</feature>
<evidence type="ECO:0000259" key="2">
    <source>
        <dbReference type="Pfam" id="PF06750"/>
    </source>
</evidence>
<dbReference type="InterPro" id="IPR050882">
    <property type="entry name" value="Prepilin_peptidase/N-MTase"/>
</dbReference>
<dbReference type="AlphaFoldDB" id="A0A0R1LMF8"/>
<evidence type="ECO:0000313" key="3">
    <source>
        <dbReference type="EMBL" id="KRK97099.1"/>
    </source>
</evidence>
<dbReference type="PATRIC" id="fig|1423776.4.peg.1985"/>
<keyword evidence="1" id="KW-0472">Membrane</keyword>
<feature type="domain" description="Prepilin peptidase A24 N-terminal" evidence="2">
    <location>
        <begin position="10"/>
        <end position="88"/>
    </location>
</feature>
<keyword evidence="4" id="KW-1185">Reference proteome</keyword>
<dbReference type="Pfam" id="PF06750">
    <property type="entry name" value="A24_N_bact"/>
    <property type="match status" value="1"/>
</dbReference>
<dbReference type="EMBL" id="AZEE01000030">
    <property type="protein sequence ID" value="KRK97099.1"/>
    <property type="molecule type" value="Genomic_DNA"/>
</dbReference>
<dbReference type="PANTHER" id="PTHR30487:SF0">
    <property type="entry name" value="PREPILIN LEADER PEPTIDASE_N-METHYLTRANSFERASE-RELATED"/>
    <property type="match status" value="1"/>
</dbReference>
<name>A0A0R1LMF8_9LACO</name>
<accession>A0A0R1LMF8</accession>
<organism evidence="3 4">
    <name type="scientific">Secundilactobacillus odoratitofui DSM 19909 = JCM 15043</name>
    <dbReference type="NCBI Taxonomy" id="1423776"/>
    <lineage>
        <taxon>Bacteria</taxon>
        <taxon>Bacillati</taxon>
        <taxon>Bacillota</taxon>
        <taxon>Bacilli</taxon>
        <taxon>Lactobacillales</taxon>
        <taxon>Lactobacillaceae</taxon>
        <taxon>Secundilactobacillus</taxon>
    </lineage>
</organism>
<feature type="transmembrane region" description="Helical" evidence="1">
    <location>
        <begin position="207"/>
        <end position="223"/>
    </location>
</feature>